<protein>
    <submittedName>
        <fullName evidence="2">Uncharacterized protein</fullName>
    </submittedName>
</protein>
<keyword evidence="1" id="KW-0472">Membrane</keyword>
<evidence type="ECO:0000313" key="2">
    <source>
        <dbReference type="EMBL" id="ACN17384.1"/>
    </source>
</evidence>
<sequence length="136" mass="15350">MYKLDFKTNLASKNLAGILYALVAVAFVFNPLPLFVEQSDLTGLIIEDLMDVRHHNTVDDFAANSIVSIIPESQEAYFYSIFSQDGILPVQKCLRVTMGSKSEKRTACELGYCFVTNPAFFLDLSAFFNDYWKVVL</sequence>
<dbReference type="STRING" id="177437.HRM2_43280"/>
<evidence type="ECO:0000256" key="1">
    <source>
        <dbReference type="SAM" id="Phobius"/>
    </source>
</evidence>
<keyword evidence="1" id="KW-0812">Transmembrane</keyword>
<dbReference type="Proteomes" id="UP000000442">
    <property type="component" value="Chromosome"/>
</dbReference>
<dbReference type="HOGENOM" id="CLU_1872060_0_0_7"/>
<keyword evidence="3" id="KW-1185">Reference proteome</keyword>
<accession>C0QDW3</accession>
<reference evidence="2 3" key="1">
    <citation type="journal article" date="2009" name="Environ. Microbiol.">
        <title>Genome sequence of Desulfobacterium autotrophicum HRM2, a marine sulfate reducer oxidizing organic carbon completely to carbon dioxide.</title>
        <authorList>
            <person name="Strittmatter A.W."/>
            <person name="Liesegang H."/>
            <person name="Rabus R."/>
            <person name="Decker I."/>
            <person name="Amann J."/>
            <person name="Andres S."/>
            <person name="Henne A."/>
            <person name="Fricke W.F."/>
            <person name="Martinez-Arias R."/>
            <person name="Bartels D."/>
            <person name="Goesmann A."/>
            <person name="Krause L."/>
            <person name="Puehler A."/>
            <person name="Klenk H.P."/>
            <person name="Richter M."/>
            <person name="Schuler M."/>
            <person name="Gloeckner F.O."/>
            <person name="Meyerdierks A."/>
            <person name="Gottschalk G."/>
            <person name="Amann R."/>
        </authorList>
    </citation>
    <scope>NUCLEOTIDE SEQUENCE [LARGE SCALE GENOMIC DNA]</scope>
    <source>
        <strain evidence="3">ATCC 43914 / DSM 3382 / HRM2</strain>
    </source>
</reference>
<name>C0QDW3_DESAH</name>
<gene>
    <name evidence="2" type="ordered locus">HRM2_43280</name>
</gene>
<dbReference type="AlphaFoldDB" id="C0QDW3"/>
<dbReference type="KEGG" id="dat:HRM2_43280"/>
<evidence type="ECO:0000313" key="3">
    <source>
        <dbReference type="Proteomes" id="UP000000442"/>
    </source>
</evidence>
<keyword evidence="1" id="KW-1133">Transmembrane helix</keyword>
<organism evidence="2 3">
    <name type="scientific">Desulforapulum autotrophicum (strain ATCC 43914 / DSM 3382 / VKM B-1955 / HRM2)</name>
    <name type="common">Desulfobacterium autotrophicum</name>
    <dbReference type="NCBI Taxonomy" id="177437"/>
    <lineage>
        <taxon>Bacteria</taxon>
        <taxon>Pseudomonadati</taxon>
        <taxon>Thermodesulfobacteriota</taxon>
        <taxon>Desulfobacteria</taxon>
        <taxon>Desulfobacterales</taxon>
        <taxon>Desulfobacteraceae</taxon>
        <taxon>Desulforapulum</taxon>
    </lineage>
</organism>
<feature type="transmembrane region" description="Helical" evidence="1">
    <location>
        <begin position="15"/>
        <end position="36"/>
    </location>
</feature>
<dbReference type="EMBL" id="CP001087">
    <property type="protein sequence ID" value="ACN17384.1"/>
    <property type="molecule type" value="Genomic_DNA"/>
</dbReference>
<dbReference type="RefSeq" id="WP_015906116.1">
    <property type="nucleotide sequence ID" value="NC_012108.1"/>
</dbReference>
<proteinExistence type="predicted"/>